<accession>A0A8J3G873</accession>
<sequence>MRGLNRVGEPKVTLIGNLGSNPEVQKFQGDANVAKFSLATTESLKDSIQESRTARKAKTLYLSA</sequence>
<dbReference type="Proteomes" id="UP000598271">
    <property type="component" value="Unassembled WGS sequence"/>
</dbReference>
<dbReference type="InterPro" id="IPR012340">
    <property type="entry name" value="NA-bd_OB-fold"/>
</dbReference>
<comment type="caution">
    <text evidence="3">The sequence shown here is derived from an EMBL/GenBank/DDBJ whole genome shotgun (WGS) entry which is preliminary data.</text>
</comment>
<gene>
    <name evidence="3" type="ORF">GCM10007390_15580</name>
</gene>
<dbReference type="Gene3D" id="2.40.50.140">
    <property type="entry name" value="Nucleic acid-binding proteins"/>
    <property type="match status" value="1"/>
</dbReference>
<dbReference type="AlphaFoldDB" id="A0A8J3G873"/>
<dbReference type="RefSeq" id="WP_189563741.1">
    <property type="nucleotide sequence ID" value="NZ_BMXF01000001.1"/>
</dbReference>
<name>A0A8J3G873_9BACT</name>
<dbReference type="SUPFAM" id="SSF50249">
    <property type="entry name" value="Nucleic acid-binding proteins"/>
    <property type="match status" value="1"/>
</dbReference>
<organism evidence="3 4">
    <name type="scientific">Persicitalea jodogahamensis</name>
    <dbReference type="NCBI Taxonomy" id="402147"/>
    <lineage>
        <taxon>Bacteria</taxon>
        <taxon>Pseudomonadati</taxon>
        <taxon>Bacteroidota</taxon>
        <taxon>Cytophagia</taxon>
        <taxon>Cytophagales</taxon>
        <taxon>Spirosomataceae</taxon>
        <taxon>Persicitalea</taxon>
    </lineage>
</organism>
<keyword evidence="1 2" id="KW-0238">DNA-binding</keyword>
<evidence type="ECO:0000313" key="3">
    <source>
        <dbReference type="EMBL" id="GHB62626.1"/>
    </source>
</evidence>
<evidence type="ECO:0000313" key="4">
    <source>
        <dbReference type="Proteomes" id="UP000598271"/>
    </source>
</evidence>
<dbReference type="PROSITE" id="PS50935">
    <property type="entry name" value="SSB"/>
    <property type="match status" value="1"/>
</dbReference>
<dbReference type="EMBL" id="BMXF01000001">
    <property type="protein sequence ID" value="GHB62626.1"/>
    <property type="molecule type" value="Genomic_DNA"/>
</dbReference>
<evidence type="ECO:0008006" key="5">
    <source>
        <dbReference type="Google" id="ProtNLM"/>
    </source>
</evidence>
<dbReference type="GO" id="GO:0003697">
    <property type="term" value="F:single-stranded DNA binding"/>
    <property type="evidence" value="ECO:0007669"/>
    <property type="project" value="InterPro"/>
</dbReference>
<evidence type="ECO:0000256" key="1">
    <source>
        <dbReference type="ARBA" id="ARBA00023125"/>
    </source>
</evidence>
<evidence type="ECO:0000256" key="2">
    <source>
        <dbReference type="PROSITE-ProRule" id="PRU00252"/>
    </source>
</evidence>
<reference evidence="3 4" key="1">
    <citation type="journal article" date="2014" name="Int. J. Syst. Evol. Microbiol.">
        <title>Complete genome sequence of Corynebacterium casei LMG S-19264T (=DSM 44701T), isolated from a smear-ripened cheese.</title>
        <authorList>
            <consortium name="US DOE Joint Genome Institute (JGI-PGF)"/>
            <person name="Walter F."/>
            <person name="Albersmeier A."/>
            <person name="Kalinowski J."/>
            <person name="Ruckert C."/>
        </authorList>
    </citation>
    <scope>NUCLEOTIDE SEQUENCE [LARGE SCALE GENOMIC DNA]</scope>
    <source>
        <strain evidence="3 4">KCTC 12866</strain>
    </source>
</reference>
<dbReference type="Pfam" id="PF00436">
    <property type="entry name" value="SSB"/>
    <property type="match status" value="1"/>
</dbReference>
<keyword evidence="4" id="KW-1185">Reference proteome</keyword>
<protein>
    <recommendedName>
        <fullName evidence="5">Single-stranded DNA-binding protein</fullName>
    </recommendedName>
</protein>
<proteinExistence type="predicted"/>
<dbReference type="InterPro" id="IPR000424">
    <property type="entry name" value="Primosome_PriB/ssb"/>
</dbReference>